<dbReference type="AlphaFoldDB" id="A0AA86SXK0"/>
<dbReference type="Proteomes" id="UP001189624">
    <property type="component" value="Chromosome 9"/>
</dbReference>
<evidence type="ECO:0000313" key="2">
    <source>
        <dbReference type="Proteomes" id="UP001189624"/>
    </source>
</evidence>
<proteinExistence type="predicted"/>
<gene>
    <name evidence="1" type="ORF">AYBTSS11_LOCUS26839</name>
</gene>
<sequence>MDKARVGGWCKRREDTVSQRAIDLKGCASATITVLRFAMLKASIVESVADFVDAVSAPGTCCMFRFHGTKSSETAPFSSLSCSIITANVVVAVLSLKIVLLAVKGLNFDSGAMYSDRLFVYHVPKTLNRATSRDLSLPVVIPMDDEVGEACGEGGGSPTLQILPLILKGNFVVVLLEATKN</sequence>
<protein>
    <submittedName>
        <fullName evidence="1">Uncharacterized protein</fullName>
    </submittedName>
</protein>
<dbReference type="Gramene" id="rna-AYBTSS11_LOCUS26839">
    <property type="protein sequence ID" value="CAJ1974757.1"/>
    <property type="gene ID" value="gene-AYBTSS11_LOCUS26839"/>
</dbReference>
<name>A0AA86SXK0_9FABA</name>
<accession>A0AA86SXK0</accession>
<dbReference type="EMBL" id="OY731406">
    <property type="protein sequence ID" value="CAJ1974757.1"/>
    <property type="molecule type" value="Genomic_DNA"/>
</dbReference>
<evidence type="ECO:0000313" key="1">
    <source>
        <dbReference type="EMBL" id="CAJ1974757.1"/>
    </source>
</evidence>
<reference evidence="1" key="1">
    <citation type="submission" date="2023-10" db="EMBL/GenBank/DDBJ databases">
        <authorList>
            <person name="Domelevo Entfellner J.-B."/>
        </authorList>
    </citation>
    <scope>NUCLEOTIDE SEQUENCE</scope>
</reference>
<organism evidence="1 2">
    <name type="scientific">Sphenostylis stenocarpa</name>
    <dbReference type="NCBI Taxonomy" id="92480"/>
    <lineage>
        <taxon>Eukaryota</taxon>
        <taxon>Viridiplantae</taxon>
        <taxon>Streptophyta</taxon>
        <taxon>Embryophyta</taxon>
        <taxon>Tracheophyta</taxon>
        <taxon>Spermatophyta</taxon>
        <taxon>Magnoliopsida</taxon>
        <taxon>eudicotyledons</taxon>
        <taxon>Gunneridae</taxon>
        <taxon>Pentapetalae</taxon>
        <taxon>rosids</taxon>
        <taxon>fabids</taxon>
        <taxon>Fabales</taxon>
        <taxon>Fabaceae</taxon>
        <taxon>Papilionoideae</taxon>
        <taxon>50 kb inversion clade</taxon>
        <taxon>NPAAA clade</taxon>
        <taxon>indigoferoid/millettioid clade</taxon>
        <taxon>Phaseoleae</taxon>
        <taxon>Sphenostylis</taxon>
    </lineage>
</organism>
<keyword evidence="2" id="KW-1185">Reference proteome</keyword>